<dbReference type="GeneID" id="92929075"/>
<keyword evidence="3 9" id="KW-0548">Nucleotidyltransferase</keyword>
<evidence type="ECO:0000256" key="8">
    <source>
        <dbReference type="ARBA" id="ARBA00029346"/>
    </source>
</evidence>
<feature type="binding site" evidence="9">
    <location>
        <begin position="15"/>
        <end position="16"/>
    </location>
    <ligand>
        <name>ATP</name>
        <dbReference type="ChEBI" id="CHEBI:30616"/>
    </ligand>
</feature>
<evidence type="ECO:0000256" key="6">
    <source>
        <dbReference type="ARBA" id="ARBA00022842"/>
    </source>
</evidence>
<keyword evidence="4 9" id="KW-0547">Nucleotide-binding</keyword>
<name>A0A354M2J0_9BACT</name>
<dbReference type="Gene3D" id="3.40.50.620">
    <property type="entry name" value="HUPs"/>
    <property type="match status" value="1"/>
</dbReference>
<evidence type="ECO:0000256" key="4">
    <source>
        <dbReference type="ARBA" id="ARBA00022741"/>
    </source>
</evidence>
<comment type="catalytic activity">
    <reaction evidence="8 9">
        <text>(R)-4'-phosphopantetheine + ATP + H(+) = 3'-dephospho-CoA + diphosphate</text>
        <dbReference type="Rhea" id="RHEA:19801"/>
        <dbReference type="ChEBI" id="CHEBI:15378"/>
        <dbReference type="ChEBI" id="CHEBI:30616"/>
        <dbReference type="ChEBI" id="CHEBI:33019"/>
        <dbReference type="ChEBI" id="CHEBI:57328"/>
        <dbReference type="ChEBI" id="CHEBI:61723"/>
        <dbReference type="EC" id="2.7.7.3"/>
    </reaction>
</comment>
<dbReference type="Proteomes" id="UP000262954">
    <property type="component" value="Unassembled WGS sequence"/>
</dbReference>
<organism evidence="11 12">
    <name type="scientific">Coprobacter fastidiosus</name>
    <dbReference type="NCBI Taxonomy" id="1099853"/>
    <lineage>
        <taxon>Bacteria</taxon>
        <taxon>Pseudomonadati</taxon>
        <taxon>Bacteroidota</taxon>
        <taxon>Bacteroidia</taxon>
        <taxon>Bacteroidales</taxon>
        <taxon>Barnesiellaceae</taxon>
        <taxon>Coprobacter</taxon>
    </lineage>
</organism>
<dbReference type="GO" id="GO:0005737">
    <property type="term" value="C:cytoplasm"/>
    <property type="evidence" value="ECO:0007669"/>
    <property type="project" value="UniProtKB-SubCell"/>
</dbReference>
<dbReference type="InterPro" id="IPR014729">
    <property type="entry name" value="Rossmann-like_a/b/a_fold"/>
</dbReference>
<feature type="binding site" evidence="9">
    <location>
        <position position="47"/>
    </location>
    <ligand>
        <name>substrate</name>
    </ligand>
</feature>
<reference evidence="11 12" key="1">
    <citation type="journal article" date="2018" name="Nat. Biotechnol.">
        <title>A standardized bacterial taxonomy based on genome phylogeny substantially revises the tree of life.</title>
        <authorList>
            <person name="Parks D.H."/>
            <person name="Chuvochina M."/>
            <person name="Waite D.W."/>
            <person name="Rinke C."/>
            <person name="Skarshewski A."/>
            <person name="Chaumeil P.A."/>
            <person name="Hugenholtz P."/>
        </authorList>
    </citation>
    <scope>NUCLEOTIDE SEQUENCE [LARGE SCALE GENOMIC DNA]</scope>
    <source>
        <strain evidence="11">UBA11482</strain>
    </source>
</reference>
<dbReference type="EC" id="2.7.7.3" evidence="9"/>
<proteinExistence type="inferred from homology"/>
<dbReference type="InterPro" id="IPR001980">
    <property type="entry name" value="PPAT"/>
</dbReference>
<accession>A0A354M2J0</accession>
<dbReference type="GO" id="GO:0005524">
    <property type="term" value="F:ATP binding"/>
    <property type="evidence" value="ECO:0007669"/>
    <property type="project" value="UniProtKB-KW"/>
</dbReference>
<feature type="binding site" evidence="9">
    <location>
        <begin position="94"/>
        <end position="96"/>
    </location>
    <ligand>
        <name>ATP</name>
        <dbReference type="ChEBI" id="CHEBI:30616"/>
    </ligand>
</feature>
<dbReference type="Pfam" id="PF01467">
    <property type="entry name" value="CTP_transf_like"/>
    <property type="match status" value="1"/>
</dbReference>
<feature type="domain" description="Cytidyltransferase-like" evidence="10">
    <location>
        <begin position="11"/>
        <end position="138"/>
    </location>
</feature>
<dbReference type="EMBL" id="DNWC01000090">
    <property type="protein sequence ID" value="HBJ08729.1"/>
    <property type="molecule type" value="Genomic_DNA"/>
</dbReference>
<sequence>MKTSLNKRIAIFPGTFDPFTIGHMSLVERALNMLDEIVIAIGVNEAKSQYFSVDERVRMLEDLFRSNPRVKVLSYNCLTVDLARQCHAGFILRGIRSVNDFEYEKTIADVNRKISGVETLVLFTEPEHTHISSTIVRELLRYGRSVDEFLPDGLVLSR</sequence>
<keyword evidence="1 9" id="KW-0963">Cytoplasm</keyword>
<dbReference type="InterPro" id="IPR004821">
    <property type="entry name" value="Cyt_trans-like"/>
</dbReference>
<dbReference type="RefSeq" id="WP_009318454.1">
    <property type="nucleotide sequence ID" value="NZ_AP028032.1"/>
</dbReference>
<dbReference type="UniPathway" id="UPA00241">
    <property type="reaction ID" value="UER00355"/>
</dbReference>
<feature type="binding site" evidence="9">
    <location>
        <begin position="128"/>
        <end position="134"/>
    </location>
    <ligand>
        <name>ATP</name>
        <dbReference type="ChEBI" id="CHEBI:30616"/>
    </ligand>
</feature>
<keyword evidence="7 9" id="KW-0173">Coenzyme A biosynthesis</keyword>
<dbReference type="AlphaFoldDB" id="A0A354M2J0"/>
<feature type="binding site" evidence="9">
    <location>
        <position position="15"/>
    </location>
    <ligand>
        <name>substrate</name>
    </ligand>
</feature>
<comment type="pathway">
    <text evidence="9">Cofactor biosynthesis; coenzyme A biosynthesis; CoA from (R)-pantothenate: step 4/5.</text>
</comment>
<dbReference type="PANTHER" id="PTHR21342:SF1">
    <property type="entry name" value="PHOSPHOPANTETHEINE ADENYLYLTRANSFERASE"/>
    <property type="match status" value="1"/>
</dbReference>
<comment type="subcellular location">
    <subcellularLocation>
        <location evidence="9">Cytoplasm</location>
    </subcellularLocation>
</comment>
<dbReference type="PRINTS" id="PR01020">
    <property type="entry name" value="LPSBIOSNTHSS"/>
</dbReference>
<dbReference type="GO" id="GO:0004595">
    <property type="term" value="F:pantetheine-phosphate adenylyltransferase activity"/>
    <property type="evidence" value="ECO:0007669"/>
    <property type="project" value="UniProtKB-UniRule"/>
</dbReference>
<keyword evidence="6 9" id="KW-0460">Magnesium</keyword>
<dbReference type="NCBIfam" id="TIGR01510">
    <property type="entry name" value="coaD_prev_kdtB"/>
    <property type="match status" value="1"/>
</dbReference>
<dbReference type="SUPFAM" id="SSF52374">
    <property type="entry name" value="Nucleotidylyl transferase"/>
    <property type="match status" value="1"/>
</dbReference>
<feature type="binding site" evidence="9">
    <location>
        <position position="104"/>
    </location>
    <ligand>
        <name>ATP</name>
        <dbReference type="ChEBI" id="CHEBI:30616"/>
    </ligand>
</feature>
<comment type="cofactor">
    <cofactor evidence="9">
        <name>Mg(2+)</name>
        <dbReference type="ChEBI" id="CHEBI:18420"/>
    </cofactor>
</comment>
<evidence type="ECO:0000256" key="7">
    <source>
        <dbReference type="ARBA" id="ARBA00022993"/>
    </source>
</evidence>
<dbReference type="GO" id="GO:0015937">
    <property type="term" value="P:coenzyme A biosynthetic process"/>
    <property type="evidence" value="ECO:0007669"/>
    <property type="project" value="UniProtKB-UniRule"/>
</dbReference>
<evidence type="ECO:0000256" key="3">
    <source>
        <dbReference type="ARBA" id="ARBA00022695"/>
    </source>
</evidence>
<evidence type="ECO:0000313" key="12">
    <source>
        <dbReference type="Proteomes" id="UP000262954"/>
    </source>
</evidence>
<gene>
    <name evidence="9" type="primary">coaD</name>
    <name evidence="11" type="ORF">DDY73_06955</name>
</gene>
<feature type="binding site" evidence="9">
    <location>
        <position position="93"/>
    </location>
    <ligand>
        <name>substrate</name>
    </ligand>
</feature>
<comment type="similarity">
    <text evidence="9">Belongs to the bacterial CoaD family.</text>
</comment>
<evidence type="ECO:0000256" key="1">
    <source>
        <dbReference type="ARBA" id="ARBA00022490"/>
    </source>
</evidence>
<feature type="binding site" evidence="9">
    <location>
        <position position="79"/>
    </location>
    <ligand>
        <name>substrate</name>
    </ligand>
</feature>
<evidence type="ECO:0000259" key="10">
    <source>
        <dbReference type="Pfam" id="PF01467"/>
    </source>
</evidence>
<dbReference type="NCBIfam" id="TIGR00125">
    <property type="entry name" value="cyt_tran_rel"/>
    <property type="match status" value="1"/>
</dbReference>
<comment type="function">
    <text evidence="9">Reversibly transfers an adenylyl group from ATP to 4'-phosphopantetheine, yielding dephospho-CoA (dPCoA) and pyrophosphate.</text>
</comment>
<evidence type="ECO:0000256" key="2">
    <source>
        <dbReference type="ARBA" id="ARBA00022679"/>
    </source>
</evidence>
<feature type="site" description="Transition state stabilizer" evidence="9">
    <location>
        <position position="23"/>
    </location>
</feature>
<keyword evidence="2 9" id="KW-0808">Transferase</keyword>
<evidence type="ECO:0000256" key="9">
    <source>
        <dbReference type="HAMAP-Rule" id="MF_00151"/>
    </source>
</evidence>
<feature type="binding site" evidence="9">
    <location>
        <position position="23"/>
    </location>
    <ligand>
        <name>ATP</name>
        <dbReference type="ChEBI" id="CHEBI:30616"/>
    </ligand>
</feature>
<evidence type="ECO:0000256" key="5">
    <source>
        <dbReference type="ARBA" id="ARBA00022840"/>
    </source>
</evidence>
<dbReference type="HAMAP" id="MF_00151">
    <property type="entry name" value="PPAT_bact"/>
    <property type="match status" value="1"/>
</dbReference>
<evidence type="ECO:0000313" key="11">
    <source>
        <dbReference type="EMBL" id="HBJ08729.1"/>
    </source>
</evidence>
<keyword evidence="5 9" id="KW-0067">ATP-binding</keyword>
<comment type="caution">
    <text evidence="11">The sequence shown here is derived from an EMBL/GenBank/DDBJ whole genome shotgun (WGS) entry which is preliminary data.</text>
</comment>
<dbReference type="PANTHER" id="PTHR21342">
    <property type="entry name" value="PHOSPHOPANTETHEINE ADENYLYLTRANSFERASE"/>
    <property type="match status" value="1"/>
</dbReference>
<protein>
    <recommendedName>
        <fullName evidence="9">Phosphopantetheine adenylyltransferase</fullName>
        <ecNumber evidence="9">2.7.7.3</ecNumber>
    </recommendedName>
    <alternativeName>
        <fullName evidence="9">Dephospho-CoA pyrophosphorylase</fullName>
    </alternativeName>
    <alternativeName>
        <fullName evidence="9">Pantetheine-phosphate adenylyltransferase</fullName>
        <shortName evidence="9">PPAT</shortName>
    </alternativeName>
</protein>
<comment type="subunit">
    <text evidence="9">Homohexamer.</text>
</comment>